<feature type="region of interest" description="Disordered" evidence="1">
    <location>
        <begin position="1"/>
        <end position="34"/>
    </location>
</feature>
<organism evidence="2 3">
    <name type="scientific">Araneus ventricosus</name>
    <name type="common">Orbweaver spider</name>
    <name type="synonym">Epeira ventricosa</name>
    <dbReference type="NCBI Taxonomy" id="182803"/>
    <lineage>
        <taxon>Eukaryota</taxon>
        <taxon>Metazoa</taxon>
        <taxon>Ecdysozoa</taxon>
        <taxon>Arthropoda</taxon>
        <taxon>Chelicerata</taxon>
        <taxon>Arachnida</taxon>
        <taxon>Araneae</taxon>
        <taxon>Araneomorphae</taxon>
        <taxon>Entelegynae</taxon>
        <taxon>Araneoidea</taxon>
        <taxon>Araneidae</taxon>
        <taxon>Araneus</taxon>
    </lineage>
</organism>
<evidence type="ECO:0000256" key="1">
    <source>
        <dbReference type="SAM" id="MobiDB-lite"/>
    </source>
</evidence>
<comment type="caution">
    <text evidence="2">The sequence shown here is derived from an EMBL/GenBank/DDBJ whole genome shotgun (WGS) entry which is preliminary data.</text>
</comment>
<evidence type="ECO:0000313" key="2">
    <source>
        <dbReference type="EMBL" id="GBN45995.1"/>
    </source>
</evidence>
<gene>
    <name evidence="2" type="ORF">AVEN_204715_1</name>
</gene>
<dbReference type="Proteomes" id="UP000499080">
    <property type="component" value="Unassembled WGS sequence"/>
</dbReference>
<name>A0A4Y2P264_ARAVE</name>
<dbReference type="AlphaFoldDB" id="A0A4Y2P264"/>
<proteinExistence type="predicted"/>
<reference evidence="2 3" key="1">
    <citation type="journal article" date="2019" name="Sci. Rep.">
        <title>Orb-weaving spider Araneus ventricosus genome elucidates the spidroin gene catalogue.</title>
        <authorList>
            <person name="Kono N."/>
            <person name="Nakamura H."/>
            <person name="Ohtoshi R."/>
            <person name="Moran D.A.P."/>
            <person name="Shinohara A."/>
            <person name="Yoshida Y."/>
            <person name="Fujiwara M."/>
            <person name="Mori M."/>
            <person name="Tomita M."/>
            <person name="Arakawa K."/>
        </authorList>
    </citation>
    <scope>NUCLEOTIDE SEQUENCE [LARGE SCALE GENOMIC DNA]</scope>
</reference>
<feature type="compositionally biased region" description="Basic and acidic residues" evidence="1">
    <location>
        <begin position="19"/>
        <end position="34"/>
    </location>
</feature>
<evidence type="ECO:0000313" key="3">
    <source>
        <dbReference type="Proteomes" id="UP000499080"/>
    </source>
</evidence>
<keyword evidence="3" id="KW-1185">Reference proteome</keyword>
<sequence length="109" mass="12341">MSKNREIKKNEAEGAPGMRRNEGEKERKERRERVREIQKEKTIYFCSPYSVGRAEKKSTIDSLTTVTEWGVGGYTREVLTGGGYTKGECIFLISAPKTAILIPWLGERG</sequence>
<accession>A0A4Y2P264</accession>
<protein>
    <submittedName>
        <fullName evidence="2">Uncharacterized protein</fullName>
    </submittedName>
</protein>
<feature type="compositionally biased region" description="Basic and acidic residues" evidence="1">
    <location>
        <begin position="1"/>
        <end position="12"/>
    </location>
</feature>
<dbReference type="EMBL" id="BGPR01010405">
    <property type="protein sequence ID" value="GBN45995.1"/>
    <property type="molecule type" value="Genomic_DNA"/>
</dbReference>